<protein>
    <submittedName>
        <fullName evidence="3">Uncharacterized mitochondrial protein AtMg00810-like</fullName>
    </submittedName>
</protein>
<evidence type="ECO:0000259" key="1">
    <source>
        <dbReference type="Pfam" id="PF07727"/>
    </source>
</evidence>
<keyword evidence="2" id="KW-1185">Reference proteome</keyword>
<dbReference type="CDD" id="cd09272">
    <property type="entry name" value="RNase_HI_RT_Ty1"/>
    <property type="match status" value="1"/>
</dbReference>
<evidence type="ECO:0000313" key="3">
    <source>
        <dbReference type="RefSeq" id="XP_015940240.1"/>
    </source>
</evidence>
<name>A0A6P4BMX0_ARADU</name>
<dbReference type="Proteomes" id="UP000515211">
    <property type="component" value="Chromosome 9"/>
</dbReference>
<dbReference type="AlphaFoldDB" id="A0A6P4BMX0"/>
<reference evidence="2" key="1">
    <citation type="journal article" date="2016" name="Nat. Genet.">
        <title>The genome sequences of Arachis duranensis and Arachis ipaensis, the diploid ancestors of cultivated peanut.</title>
        <authorList>
            <person name="Bertioli D.J."/>
            <person name="Cannon S.B."/>
            <person name="Froenicke L."/>
            <person name="Huang G."/>
            <person name="Farmer A.D."/>
            <person name="Cannon E.K."/>
            <person name="Liu X."/>
            <person name="Gao D."/>
            <person name="Clevenger J."/>
            <person name="Dash S."/>
            <person name="Ren L."/>
            <person name="Moretzsohn M.C."/>
            <person name="Shirasawa K."/>
            <person name="Huang W."/>
            <person name="Vidigal B."/>
            <person name="Abernathy B."/>
            <person name="Chu Y."/>
            <person name="Niederhuth C.E."/>
            <person name="Umale P."/>
            <person name="Araujo A.C."/>
            <person name="Kozik A."/>
            <person name="Kim K.D."/>
            <person name="Burow M.D."/>
            <person name="Varshney R.K."/>
            <person name="Wang X."/>
            <person name="Zhang X."/>
            <person name="Barkley N."/>
            <person name="Guimaraes P.M."/>
            <person name="Isobe S."/>
            <person name="Guo B."/>
            <person name="Liao B."/>
            <person name="Stalker H.T."/>
            <person name="Schmitz R.J."/>
            <person name="Scheffler B.E."/>
            <person name="Leal-Bertioli S.C."/>
            <person name="Xun X."/>
            <person name="Jackson S.A."/>
            <person name="Michelmore R."/>
            <person name="Ozias-Akins P."/>
        </authorList>
    </citation>
    <scope>NUCLEOTIDE SEQUENCE [LARGE SCALE GENOMIC DNA]</scope>
    <source>
        <strain evidence="2">cv. V14167</strain>
    </source>
</reference>
<dbReference type="InterPro" id="IPR043502">
    <property type="entry name" value="DNA/RNA_pol_sf"/>
</dbReference>
<sequence length="241" mass="26909">MSIAMHGFKQCKSDYSLFVFGEGTTATFLLVYVDDIIIVGPDNTMIKRVEDKPSTVFKLKFLGDLKFFLELELAKSSEGIFFSQCKCALSLVGYKLAPSPMDVNSKLRASEGEILADPSTYRKLIGRLMYLIISKLDITFAVTKLAQFMADPRVPQLNAVHHILRYLKAAPSQGILFSTINKFNLSVYADADWKNCLDTRRSTIGYCAFLGDLLISWKNNKQTAVSRSSTKVEYKAVANVA</sequence>
<dbReference type="SUPFAM" id="SSF56672">
    <property type="entry name" value="DNA/RNA polymerases"/>
    <property type="match status" value="1"/>
</dbReference>
<proteinExistence type="predicted"/>
<feature type="domain" description="Reverse transcriptase Ty1/copia-type" evidence="1">
    <location>
        <begin position="4"/>
        <end position="87"/>
    </location>
</feature>
<dbReference type="InterPro" id="IPR013103">
    <property type="entry name" value="RVT_2"/>
</dbReference>
<dbReference type="RefSeq" id="XP_015940240.1">
    <property type="nucleotide sequence ID" value="XM_016084754.1"/>
</dbReference>
<evidence type="ECO:0000313" key="2">
    <source>
        <dbReference type="Proteomes" id="UP000515211"/>
    </source>
</evidence>
<organism evidence="2 3">
    <name type="scientific">Arachis duranensis</name>
    <name type="common">Wild peanut</name>
    <dbReference type="NCBI Taxonomy" id="130453"/>
    <lineage>
        <taxon>Eukaryota</taxon>
        <taxon>Viridiplantae</taxon>
        <taxon>Streptophyta</taxon>
        <taxon>Embryophyta</taxon>
        <taxon>Tracheophyta</taxon>
        <taxon>Spermatophyta</taxon>
        <taxon>Magnoliopsida</taxon>
        <taxon>eudicotyledons</taxon>
        <taxon>Gunneridae</taxon>
        <taxon>Pentapetalae</taxon>
        <taxon>rosids</taxon>
        <taxon>fabids</taxon>
        <taxon>Fabales</taxon>
        <taxon>Fabaceae</taxon>
        <taxon>Papilionoideae</taxon>
        <taxon>50 kb inversion clade</taxon>
        <taxon>dalbergioids sensu lato</taxon>
        <taxon>Dalbergieae</taxon>
        <taxon>Pterocarpus clade</taxon>
        <taxon>Arachis</taxon>
    </lineage>
</organism>
<dbReference type="KEGG" id="adu:107465778"/>
<dbReference type="GeneID" id="107465778"/>
<dbReference type="PANTHER" id="PTHR11439:SF470">
    <property type="entry name" value="CYSTEINE-RICH RLK (RECEPTOR-LIKE PROTEIN KINASE) 8"/>
    <property type="match status" value="1"/>
</dbReference>
<reference evidence="3" key="2">
    <citation type="submission" date="2025-08" db="UniProtKB">
        <authorList>
            <consortium name="RefSeq"/>
        </authorList>
    </citation>
    <scope>IDENTIFICATION</scope>
    <source>
        <tissue evidence="3">Whole plant</tissue>
    </source>
</reference>
<gene>
    <name evidence="3" type="primary">LOC107465778</name>
</gene>
<accession>A0A6P4BMX0</accession>
<dbReference type="Pfam" id="PF07727">
    <property type="entry name" value="RVT_2"/>
    <property type="match status" value="1"/>
</dbReference>
<dbReference type="PANTHER" id="PTHR11439">
    <property type="entry name" value="GAG-POL-RELATED RETROTRANSPOSON"/>
    <property type="match status" value="1"/>
</dbReference>